<dbReference type="SUPFAM" id="SSF75304">
    <property type="entry name" value="Amidase signature (AS) enzymes"/>
    <property type="match status" value="1"/>
</dbReference>
<dbReference type="InterPro" id="IPR036928">
    <property type="entry name" value="AS_sf"/>
</dbReference>
<keyword evidence="3" id="KW-1185">Reference proteome</keyword>
<evidence type="ECO:0000259" key="1">
    <source>
        <dbReference type="Pfam" id="PF01425"/>
    </source>
</evidence>
<evidence type="ECO:0000313" key="3">
    <source>
        <dbReference type="Proteomes" id="UP001201980"/>
    </source>
</evidence>
<evidence type="ECO:0000313" key="2">
    <source>
        <dbReference type="EMBL" id="KAJ2895610.1"/>
    </source>
</evidence>
<organism evidence="2 3">
    <name type="scientific">Zalerion maritima</name>
    <dbReference type="NCBI Taxonomy" id="339359"/>
    <lineage>
        <taxon>Eukaryota</taxon>
        <taxon>Fungi</taxon>
        <taxon>Dikarya</taxon>
        <taxon>Ascomycota</taxon>
        <taxon>Pezizomycotina</taxon>
        <taxon>Sordariomycetes</taxon>
        <taxon>Lulworthiomycetidae</taxon>
        <taxon>Lulworthiales</taxon>
        <taxon>Lulworthiaceae</taxon>
        <taxon>Zalerion</taxon>
    </lineage>
</organism>
<protein>
    <submittedName>
        <fullName evidence="2">Glutamyl-trna amidotransferase subunit a protein</fullName>
    </submittedName>
</protein>
<sequence>RGKRFPSLIDATIEDITAGLEDGVFTSVDLVKTYIARIEEVNPVLHAVTEVNPLALKVAAELDEERACGEVRGPLHGVPLLLKNNIGTFTPPDSPSMNTTAGSTSLIGAHLPRDSHLASLLLSSGAILLGKSNLSQWANYRMNLGSNGWSTHGGQVYGPFYPSQDPSGSSSGSAVGTALGLAAGSLGTETSGSIISPSQKNGIVGIKPTVGLTSRDLVIPISEHQDTVGPMARTVRDAAVILSVLAGRDEKDNYTSAIPFGSIPDYPSACQLSGLEGKRLGVPRNAELFATPLYPNFTLAKFDSVLPLLSSAGAEMVDPAAFPFADPLDRYPPESSTVLASDFLANLPRYLRNLVRNPANITDLPSEREYTTGVGAGPEQYPEHDVGVWDFVLENVSFPNTDPRFWPAYQAVLRWGGEFLSIFDTYDLDAIVMPSYYAAVFAAGVGAPLVTVPLGYAPDGTDVEYNARGNLVDQGPGIPYGLAFLGKHWTEEALIGMAYAFEQRTNFRADGNPYIVPSAELVDFVEEC</sequence>
<dbReference type="Proteomes" id="UP001201980">
    <property type="component" value="Unassembled WGS sequence"/>
</dbReference>
<dbReference type="Gene3D" id="3.90.1300.10">
    <property type="entry name" value="Amidase signature (AS) domain"/>
    <property type="match status" value="1"/>
</dbReference>
<proteinExistence type="predicted"/>
<reference evidence="2" key="1">
    <citation type="submission" date="2022-07" db="EMBL/GenBank/DDBJ databases">
        <title>Draft genome sequence of Zalerion maritima ATCC 34329, a (micro)plastics degrading marine fungus.</title>
        <authorList>
            <person name="Paco A."/>
            <person name="Goncalves M.F.M."/>
            <person name="Rocha-Santos T.A.P."/>
            <person name="Alves A."/>
        </authorList>
    </citation>
    <scope>NUCLEOTIDE SEQUENCE</scope>
    <source>
        <strain evidence="2">ATCC 34329</strain>
    </source>
</reference>
<gene>
    <name evidence="2" type="ORF">MKZ38_006322</name>
</gene>
<dbReference type="EMBL" id="JAKWBI020000388">
    <property type="protein sequence ID" value="KAJ2895610.1"/>
    <property type="molecule type" value="Genomic_DNA"/>
</dbReference>
<dbReference type="AlphaFoldDB" id="A0AAD5RK11"/>
<comment type="caution">
    <text evidence="2">The sequence shown here is derived from an EMBL/GenBank/DDBJ whole genome shotgun (WGS) entry which is preliminary data.</text>
</comment>
<feature type="non-terminal residue" evidence="2">
    <location>
        <position position="528"/>
    </location>
</feature>
<dbReference type="PANTHER" id="PTHR42678:SF34">
    <property type="entry name" value="OS04G0183300 PROTEIN"/>
    <property type="match status" value="1"/>
</dbReference>
<feature type="domain" description="Amidase" evidence="1">
    <location>
        <begin position="29"/>
        <end position="494"/>
    </location>
</feature>
<name>A0AAD5RK11_9PEZI</name>
<accession>A0AAD5RK11</accession>
<dbReference type="InterPro" id="IPR023631">
    <property type="entry name" value="Amidase_dom"/>
</dbReference>
<dbReference type="Pfam" id="PF01425">
    <property type="entry name" value="Amidase"/>
    <property type="match status" value="1"/>
</dbReference>
<dbReference type="PANTHER" id="PTHR42678">
    <property type="entry name" value="AMIDASE"/>
    <property type="match status" value="1"/>
</dbReference>